<dbReference type="Gene3D" id="3.30.410.40">
    <property type="match status" value="1"/>
</dbReference>
<dbReference type="PANTHER" id="PTHR11552">
    <property type="entry name" value="GLUCOSE-METHANOL-CHOLINE GMC OXIDOREDUCTASE"/>
    <property type="match status" value="1"/>
</dbReference>
<dbReference type="EMBL" id="BAABHK010000001">
    <property type="protein sequence ID" value="GAA4620139.1"/>
    <property type="molecule type" value="Genomic_DNA"/>
</dbReference>
<dbReference type="Pfam" id="PF00732">
    <property type="entry name" value="GMC_oxred_N"/>
    <property type="match status" value="1"/>
</dbReference>
<gene>
    <name evidence="6" type="ORF">GCM10023196_002920</name>
</gene>
<evidence type="ECO:0000313" key="7">
    <source>
        <dbReference type="Proteomes" id="UP001501442"/>
    </source>
</evidence>
<dbReference type="InterPro" id="IPR007867">
    <property type="entry name" value="GMC_OxRtase_C"/>
</dbReference>
<dbReference type="InterPro" id="IPR000172">
    <property type="entry name" value="GMC_OxRdtase_N"/>
</dbReference>
<sequence length="514" mass="55765">MTPQYDDIVVGAGSAGAVLAARLSEDASRRVLLLEAGPDYLTPQETPGDIRSGNAMSFHDHDWQFKADIRDGRRIRYPRGKVTGGSSAVGATVALRGIPADYDEWARAGNPAWSWQEVLPYFRRLEDDLDFGGEYHGQGGPYPIRRWRPDELVPGQVAFVEACVEAGFPEAKDHNHPEATGVGPIPSNRRDAVDRVTTAMAYLTLARGRPNLDIRAHTVVDRIVFEGERAAGVVAGAAGGGYETISARRVILAAGAVASPMILMRSGIGPAAELRRLGIDCRADLPGVGANLVDHQRTGAFLTPLAGACDPSGPFLQEILRTTASGSDETNDLQYYMVNHFDLAHFPELQMLAGTTMILGVMVVSQRPRSRGTLMLTSTDPLSQPRIELNFLGDGGRELDLLVEGVRTSWRLANHPGIRGLGQGFVILREAMIDNDDMIRQYVKTSLDSAYHPVGTVRMGPAEDPSTVVDERCAVHGLESLYVCDASVMPNTVRANTNLTSIMIGERTADWLRE</sequence>
<accession>A0ABP8U2K0</accession>
<evidence type="ECO:0000256" key="4">
    <source>
        <dbReference type="ARBA" id="ARBA00022827"/>
    </source>
</evidence>
<evidence type="ECO:0000313" key="6">
    <source>
        <dbReference type="EMBL" id="GAA4620139.1"/>
    </source>
</evidence>
<proteinExistence type="inferred from homology"/>
<keyword evidence="3" id="KW-0285">Flavoprotein</keyword>
<dbReference type="InterPro" id="IPR012132">
    <property type="entry name" value="GMC_OxRdtase"/>
</dbReference>
<comment type="cofactor">
    <cofactor evidence="1">
        <name>FAD</name>
        <dbReference type="ChEBI" id="CHEBI:57692"/>
    </cofactor>
</comment>
<name>A0ABP8U2K0_9ACTN</name>
<dbReference type="SUPFAM" id="SSF51905">
    <property type="entry name" value="FAD/NAD(P)-binding domain"/>
    <property type="match status" value="1"/>
</dbReference>
<reference evidence="7" key="1">
    <citation type="journal article" date="2019" name="Int. J. Syst. Evol. Microbiol.">
        <title>The Global Catalogue of Microorganisms (GCM) 10K type strain sequencing project: providing services to taxonomists for standard genome sequencing and annotation.</title>
        <authorList>
            <consortium name="The Broad Institute Genomics Platform"/>
            <consortium name="The Broad Institute Genome Sequencing Center for Infectious Disease"/>
            <person name="Wu L."/>
            <person name="Ma J."/>
        </authorList>
    </citation>
    <scope>NUCLEOTIDE SEQUENCE [LARGE SCALE GENOMIC DNA]</scope>
    <source>
        <strain evidence="7">JCM 17939</strain>
    </source>
</reference>
<evidence type="ECO:0000256" key="2">
    <source>
        <dbReference type="ARBA" id="ARBA00010790"/>
    </source>
</evidence>
<dbReference type="Gene3D" id="3.50.50.60">
    <property type="entry name" value="FAD/NAD(P)-binding domain"/>
    <property type="match status" value="1"/>
</dbReference>
<evidence type="ECO:0000256" key="1">
    <source>
        <dbReference type="ARBA" id="ARBA00001974"/>
    </source>
</evidence>
<dbReference type="SUPFAM" id="SSF54373">
    <property type="entry name" value="FAD-linked reductases, C-terminal domain"/>
    <property type="match status" value="1"/>
</dbReference>
<organism evidence="6 7">
    <name type="scientific">Actinoallomurus vinaceus</name>
    <dbReference type="NCBI Taxonomy" id="1080074"/>
    <lineage>
        <taxon>Bacteria</taxon>
        <taxon>Bacillati</taxon>
        <taxon>Actinomycetota</taxon>
        <taxon>Actinomycetes</taxon>
        <taxon>Streptosporangiales</taxon>
        <taxon>Thermomonosporaceae</taxon>
        <taxon>Actinoallomurus</taxon>
    </lineage>
</organism>
<comment type="caution">
    <text evidence="6">The sequence shown here is derived from an EMBL/GenBank/DDBJ whole genome shotgun (WGS) entry which is preliminary data.</text>
</comment>
<protein>
    <submittedName>
        <fullName evidence="6">GMC family oxidoreductase N-terminal domain-containing protein</fullName>
    </submittedName>
</protein>
<evidence type="ECO:0000256" key="3">
    <source>
        <dbReference type="ARBA" id="ARBA00022630"/>
    </source>
</evidence>
<dbReference type="PROSITE" id="PS00624">
    <property type="entry name" value="GMC_OXRED_2"/>
    <property type="match status" value="1"/>
</dbReference>
<keyword evidence="4" id="KW-0274">FAD</keyword>
<evidence type="ECO:0000259" key="5">
    <source>
        <dbReference type="PROSITE" id="PS00624"/>
    </source>
</evidence>
<dbReference type="Proteomes" id="UP001501442">
    <property type="component" value="Unassembled WGS sequence"/>
</dbReference>
<dbReference type="Pfam" id="PF05199">
    <property type="entry name" value="GMC_oxred_C"/>
    <property type="match status" value="1"/>
</dbReference>
<dbReference type="InterPro" id="IPR036188">
    <property type="entry name" value="FAD/NAD-bd_sf"/>
</dbReference>
<dbReference type="PIRSF" id="PIRSF000137">
    <property type="entry name" value="Alcohol_oxidase"/>
    <property type="match status" value="1"/>
</dbReference>
<comment type="similarity">
    <text evidence="2">Belongs to the GMC oxidoreductase family.</text>
</comment>
<feature type="domain" description="Glucose-methanol-choline oxidoreductase N-terminal" evidence="5">
    <location>
        <begin position="255"/>
        <end position="269"/>
    </location>
</feature>
<dbReference type="RefSeq" id="WP_345428502.1">
    <property type="nucleotide sequence ID" value="NZ_BAABHK010000001.1"/>
</dbReference>
<dbReference type="PANTHER" id="PTHR11552:SF147">
    <property type="entry name" value="CHOLINE DEHYDROGENASE, MITOCHONDRIAL"/>
    <property type="match status" value="1"/>
</dbReference>
<keyword evidence="7" id="KW-1185">Reference proteome</keyword>